<feature type="non-terminal residue" evidence="2">
    <location>
        <position position="1"/>
    </location>
</feature>
<dbReference type="AlphaFoldDB" id="X1L4D4"/>
<evidence type="ECO:0000256" key="1">
    <source>
        <dbReference type="SAM" id="MobiDB-lite"/>
    </source>
</evidence>
<comment type="caution">
    <text evidence="2">The sequence shown here is derived from an EMBL/GenBank/DDBJ whole genome shotgun (WGS) entry which is preliminary data.</text>
</comment>
<protein>
    <submittedName>
        <fullName evidence="2">Uncharacterized protein</fullName>
    </submittedName>
</protein>
<evidence type="ECO:0000313" key="2">
    <source>
        <dbReference type="EMBL" id="GAI00751.1"/>
    </source>
</evidence>
<proteinExistence type="predicted"/>
<gene>
    <name evidence="2" type="ORF">S03H2_69877</name>
</gene>
<dbReference type="EMBL" id="BARU01046274">
    <property type="protein sequence ID" value="GAI00751.1"/>
    <property type="molecule type" value="Genomic_DNA"/>
</dbReference>
<organism evidence="2">
    <name type="scientific">marine sediment metagenome</name>
    <dbReference type="NCBI Taxonomy" id="412755"/>
    <lineage>
        <taxon>unclassified sequences</taxon>
        <taxon>metagenomes</taxon>
        <taxon>ecological metagenomes</taxon>
    </lineage>
</organism>
<accession>X1L4D4</accession>
<feature type="region of interest" description="Disordered" evidence="1">
    <location>
        <begin position="1"/>
        <end position="32"/>
    </location>
</feature>
<sequence length="32" mass="3472">PTESGEEGKEDEKKGEGSAKNRHETQSLLDKG</sequence>
<name>X1L4D4_9ZZZZ</name>
<reference evidence="2" key="1">
    <citation type="journal article" date="2014" name="Front. Microbiol.">
        <title>High frequency of phylogenetically diverse reductive dehalogenase-homologous genes in deep subseafloor sedimentary metagenomes.</title>
        <authorList>
            <person name="Kawai M."/>
            <person name="Futagami T."/>
            <person name="Toyoda A."/>
            <person name="Takaki Y."/>
            <person name="Nishi S."/>
            <person name="Hori S."/>
            <person name="Arai W."/>
            <person name="Tsubouchi T."/>
            <person name="Morono Y."/>
            <person name="Uchiyama I."/>
            <person name="Ito T."/>
            <person name="Fujiyama A."/>
            <person name="Inagaki F."/>
            <person name="Takami H."/>
        </authorList>
    </citation>
    <scope>NUCLEOTIDE SEQUENCE</scope>
    <source>
        <strain evidence="2">Expedition CK06-06</strain>
    </source>
</reference>